<feature type="compositionally biased region" description="Polar residues" evidence="1">
    <location>
        <begin position="1"/>
        <end position="11"/>
    </location>
</feature>
<evidence type="ECO:0000313" key="3">
    <source>
        <dbReference type="Proteomes" id="UP001301869"/>
    </source>
</evidence>
<feature type="region of interest" description="Disordered" evidence="1">
    <location>
        <begin position="1"/>
        <end position="33"/>
    </location>
</feature>
<keyword evidence="3" id="KW-1185">Reference proteome</keyword>
<evidence type="ECO:0000313" key="2">
    <source>
        <dbReference type="EMBL" id="WNK20966.1"/>
    </source>
</evidence>
<evidence type="ECO:0000256" key="1">
    <source>
        <dbReference type="SAM" id="MobiDB-lite"/>
    </source>
</evidence>
<reference evidence="2 3" key="1">
    <citation type="submission" date="2023-03" db="EMBL/GenBank/DDBJ databases">
        <title>Halomonas sp. nov., isolated from Korean tranditional fermented seafood 'Jeotgal'.</title>
        <authorList>
            <person name="Kim B."/>
            <person name="Shin N.-R."/>
        </authorList>
    </citation>
    <scope>NUCLEOTIDE SEQUENCE [LARGE SCALE GENOMIC DNA]</scope>
    <source>
        <strain evidence="2 3">SG2L-4</strain>
    </source>
</reference>
<sequence length="92" mass="10222">MTNLSGANLNSRKAAGPKGEGRDSPSTRPAYPEYKDSGIEWLGEVPAHWVVRRLKHVLTLVTDRAANRANPIALENIEGWSGRYIKKESDYS</sequence>
<dbReference type="SUPFAM" id="SSF116734">
    <property type="entry name" value="DNA methylase specificity domain"/>
    <property type="match status" value="1"/>
</dbReference>
<accession>A0ABY9Z1S0</accession>
<gene>
    <name evidence="2" type="ORF">P1P91_04625</name>
</gene>
<name>A0ABY9Z1S0_9GAMM</name>
<dbReference type="Proteomes" id="UP001301869">
    <property type="component" value="Chromosome"/>
</dbReference>
<dbReference type="RefSeq" id="WP_311884851.1">
    <property type="nucleotide sequence ID" value="NZ_CP119391.1"/>
</dbReference>
<organism evidence="2 3">
    <name type="scientific">Halomonas piscis</name>
    <dbReference type="NCBI Taxonomy" id="3031727"/>
    <lineage>
        <taxon>Bacteria</taxon>
        <taxon>Pseudomonadati</taxon>
        <taxon>Pseudomonadota</taxon>
        <taxon>Gammaproteobacteria</taxon>
        <taxon>Oceanospirillales</taxon>
        <taxon>Halomonadaceae</taxon>
        <taxon>Halomonas</taxon>
    </lineage>
</organism>
<dbReference type="EMBL" id="CP119391">
    <property type="protein sequence ID" value="WNK20966.1"/>
    <property type="molecule type" value="Genomic_DNA"/>
</dbReference>
<protein>
    <recommendedName>
        <fullName evidence="4">Restriction endonuclease subunit S</fullName>
    </recommendedName>
</protein>
<proteinExistence type="predicted"/>
<evidence type="ECO:0008006" key="4">
    <source>
        <dbReference type="Google" id="ProtNLM"/>
    </source>
</evidence>